<accession>A0A7I7M7X6</accession>
<dbReference type="EMBL" id="AP022574">
    <property type="protein sequence ID" value="BBX67957.1"/>
    <property type="molecule type" value="Genomic_DNA"/>
</dbReference>
<dbReference type="NCBIfam" id="TIGR03083">
    <property type="entry name" value="maleylpyruvate isomerase family mycothiol-dependent enzyme"/>
    <property type="match status" value="1"/>
</dbReference>
<dbReference type="Gene3D" id="1.20.120.450">
    <property type="entry name" value="dinb family like domain"/>
    <property type="match status" value="1"/>
</dbReference>
<dbReference type="Pfam" id="PF11716">
    <property type="entry name" value="MDMPI_N"/>
    <property type="match status" value="1"/>
</dbReference>
<reference evidence="2 3" key="1">
    <citation type="journal article" date="2019" name="Emerg. Microbes Infect.">
        <title>Comprehensive subspecies identification of 175 nontuberculous mycobacteria species based on 7547 genomic profiles.</title>
        <authorList>
            <person name="Matsumoto Y."/>
            <person name="Kinjo T."/>
            <person name="Motooka D."/>
            <person name="Nabeya D."/>
            <person name="Jung N."/>
            <person name="Uechi K."/>
            <person name="Horii T."/>
            <person name="Iida T."/>
            <person name="Fujita J."/>
            <person name="Nakamura S."/>
        </authorList>
    </citation>
    <scope>NUCLEOTIDE SEQUENCE [LARGE SCALE GENOMIC DNA]</scope>
    <source>
        <strain evidence="2 3">JCM 13323</strain>
    </source>
</reference>
<dbReference type="KEGG" id="mpsc:MPSYJ_14180"/>
<dbReference type="InterPro" id="IPR024344">
    <property type="entry name" value="MDMPI_metal-binding"/>
</dbReference>
<dbReference type="Proteomes" id="UP000466514">
    <property type="component" value="Chromosome"/>
</dbReference>
<dbReference type="RefSeq" id="WP_163721133.1">
    <property type="nucleotide sequence ID" value="NZ_AP022574.1"/>
</dbReference>
<dbReference type="AlphaFoldDB" id="A0A7I7M7X6"/>
<dbReference type="InterPro" id="IPR034660">
    <property type="entry name" value="DinB/YfiT-like"/>
</dbReference>
<gene>
    <name evidence="2" type="ORF">MPSYJ_14180</name>
</gene>
<dbReference type="GO" id="GO:0046872">
    <property type="term" value="F:metal ion binding"/>
    <property type="evidence" value="ECO:0007669"/>
    <property type="project" value="InterPro"/>
</dbReference>
<proteinExistence type="predicted"/>
<feature type="domain" description="Mycothiol-dependent maleylpyruvate isomerase metal-binding" evidence="1">
    <location>
        <begin position="9"/>
        <end position="91"/>
    </location>
</feature>
<keyword evidence="3" id="KW-1185">Reference proteome</keyword>
<protein>
    <recommendedName>
        <fullName evidence="1">Mycothiol-dependent maleylpyruvate isomerase metal-binding domain-containing protein</fullName>
    </recommendedName>
</protein>
<sequence length="206" mass="22289">MSTVMELARAERADLADFLDTLSPQQWGAASLCAGWTVKDVVAHVISYEELGVGALLGRFAKGRVIHANQVGVDEYAELSPDQLVTFLRDHLQPRGLTAAFGGMIALVDGTVHHQDVRRALGRPRRIPAERLRRVLQLLRGNPRLGVPQRIRGLRLRAVDIDWTTGRGAEITGPGEALMMAMAGRPAALGELIGPGRPILAARLGD</sequence>
<evidence type="ECO:0000313" key="3">
    <source>
        <dbReference type="Proteomes" id="UP000466514"/>
    </source>
</evidence>
<dbReference type="InterPro" id="IPR017517">
    <property type="entry name" value="Maleyloyr_isom"/>
</dbReference>
<organism evidence="2 3">
    <name type="scientific">Mycolicibacterium psychrotolerans</name>
    <dbReference type="NCBI Taxonomy" id="216929"/>
    <lineage>
        <taxon>Bacteria</taxon>
        <taxon>Bacillati</taxon>
        <taxon>Actinomycetota</taxon>
        <taxon>Actinomycetes</taxon>
        <taxon>Mycobacteriales</taxon>
        <taxon>Mycobacteriaceae</taxon>
        <taxon>Mycolicibacterium</taxon>
    </lineage>
</organism>
<evidence type="ECO:0000313" key="2">
    <source>
        <dbReference type="EMBL" id="BBX67957.1"/>
    </source>
</evidence>
<dbReference type="SUPFAM" id="SSF109854">
    <property type="entry name" value="DinB/YfiT-like putative metalloenzymes"/>
    <property type="match status" value="1"/>
</dbReference>
<evidence type="ECO:0000259" key="1">
    <source>
        <dbReference type="Pfam" id="PF11716"/>
    </source>
</evidence>
<name>A0A7I7M7X6_9MYCO</name>